<proteinExistence type="predicted"/>
<evidence type="ECO:0000313" key="1">
    <source>
        <dbReference type="EMBL" id="MPC97831.1"/>
    </source>
</evidence>
<evidence type="ECO:0000313" key="2">
    <source>
        <dbReference type="Proteomes" id="UP000324222"/>
    </source>
</evidence>
<dbReference type="EMBL" id="VSRR010111625">
    <property type="protein sequence ID" value="MPC97831.1"/>
    <property type="molecule type" value="Genomic_DNA"/>
</dbReference>
<keyword evidence="2" id="KW-1185">Reference proteome</keyword>
<protein>
    <submittedName>
        <fullName evidence="1">Uncharacterized protein</fullName>
    </submittedName>
</protein>
<dbReference type="Proteomes" id="UP000324222">
    <property type="component" value="Unassembled WGS sequence"/>
</dbReference>
<comment type="caution">
    <text evidence="1">The sequence shown here is derived from an EMBL/GenBank/DDBJ whole genome shotgun (WGS) entry which is preliminary data.</text>
</comment>
<reference evidence="1 2" key="1">
    <citation type="submission" date="2019-05" db="EMBL/GenBank/DDBJ databases">
        <title>Another draft genome of Portunus trituberculatus and its Hox gene families provides insights of decapod evolution.</title>
        <authorList>
            <person name="Jeong J.-H."/>
            <person name="Song I."/>
            <person name="Kim S."/>
            <person name="Choi T."/>
            <person name="Kim D."/>
            <person name="Ryu S."/>
            <person name="Kim W."/>
        </authorList>
    </citation>
    <scope>NUCLEOTIDE SEQUENCE [LARGE SCALE GENOMIC DNA]</scope>
    <source>
        <tissue evidence="1">Muscle</tissue>
    </source>
</reference>
<accession>A0A5B7JIB5</accession>
<gene>
    <name evidence="1" type="ORF">E2C01_093166</name>
</gene>
<dbReference type="AlphaFoldDB" id="A0A5B7JIB5"/>
<name>A0A5B7JIB5_PORTR</name>
<sequence>MGGMSAGVSKLMSRLNKVVHILAQYKWYSTLHSSIDNVSIGDLSSPSRFDKFRPKLVEGYDSARGEKVAVGSGLGPKAGTGSRSFSSLAASSFTIVIHLQRLALGKGSP</sequence>
<organism evidence="1 2">
    <name type="scientific">Portunus trituberculatus</name>
    <name type="common">Swimming crab</name>
    <name type="synonym">Neptunus trituberculatus</name>
    <dbReference type="NCBI Taxonomy" id="210409"/>
    <lineage>
        <taxon>Eukaryota</taxon>
        <taxon>Metazoa</taxon>
        <taxon>Ecdysozoa</taxon>
        <taxon>Arthropoda</taxon>
        <taxon>Crustacea</taxon>
        <taxon>Multicrustacea</taxon>
        <taxon>Malacostraca</taxon>
        <taxon>Eumalacostraca</taxon>
        <taxon>Eucarida</taxon>
        <taxon>Decapoda</taxon>
        <taxon>Pleocyemata</taxon>
        <taxon>Brachyura</taxon>
        <taxon>Eubrachyura</taxon>
        <taxon>Portunoidea</taxon>
        <taxon>Portunidae</taxon>
        <taxon>Portuninae</taxon>
        <taxon>Portunus</taxon>
    </lineage>
</organism>